<evidence type="ECO:0000256" key="10">
    <source>
        <dbReference type="ARBA" id="ARBA00035861"/>
    </source>
</evidence>
<dbReference type="Gene3D" id="3.90.79.10">
    <property type="entry name" value="Nucleoside Triphosphate Pyrophosphohydrolase"/>
    <property type="match status" value="1"/>
</dbReference>
<dbReference type="PROSITE" id="PS51462">
    <property type="entry name" value="NUDIX"/>
    <property type="match status" value="1"/>
</dbReference>
<dbReference type="InterPro" id="IPR047127">
    <property type="entry name" value="MutT-like"/>
</dbReference>
<comment type="cofactor">
    <cofactor evidence="1">
        <name>Mg(2+)</name>
        <dbReference type="ChEBI" id="CHEBI:18420"/>
    </cofactor>
</comment>
<evidence type="ECO:0000256" key="2">
    <source>
        <dbReference type="ARBA" id="ARBA00005582"/>
    </source>
</evidence>
<dbReference type="Pfam" id="PF13669">
    <property type="entry name" value="Glyoxalase_4"/>
    <property type="match status" value="1"/>
</dbReference>
<comment type="caution">
    <text evidence="15">The sequence shown here is derived from an EMBL/GenBank/DDBJ whole genome shotgun (WGS) entry which is preliminary data.</text>
</comment>
<comment type="catalytic activity">
    <reaction evidence="10">
        <text>8-oxo-dGTP + H2O = 8-oxo-dGMP + diphosphate + H(+)</text>
        <dbReference type="Rhea" id="RHEA:31575"/>
        <dbReference type="ChEBI" id="CHEBI:15377"/>
        <dbReference type="ChEBI" id="CHEBI:15378"/>
        <dbReference type="ChEBI" id="CHEBI:33019"/>
        <dbReference type="ChEBI" id="CHEBI:63224"/>
        <dbReference type="ChEBI" id="CHEBI:77896"/>
        <dbReference type="EC" id="3.6.1.55"/>
    </reaction>
</comment>
<dbReference type="PROSITE" id="PS00893">
    <property type="entry name" value="NUDIX_BOX"/>
    <property type="match status" value="1"/>
</dbReference>
<keyword evidence="3" id="KW-0515">Mutator protein</keyword>
<dbReference type="InterPro" id="IPR015797">
    <property type="entry name" value="NUDIX_hydrolase-like_dom_sf"/>
</dbReference>
<dbReference type="InterPro" id="IPR020084">
    <property type="entry name" value="NUDIX_hydrolase_CS"/>
</dbReference>
<sequence>MVAAVLCRAGRALLVHRSPSRGWYPDVWDLPGGHVEPGEDPQRALERELTEELGITASVAGEPFARLRGDDFVMDVWVLDQWRGEAANQDVEEHDALAWLTADEMTALRLADARLPELVRAALQQSSPSPQARPSHRPRGASCGRLHHIELWVPDIDRATRSWGWLLSELGYEPFQQWAGGRSWRLPPTYIVLEQSPALLPGGHERTRAGLNHLAFHAGTREHVDALVVAAPAHGWTLLFPERHPYAGGPQHYAAYLSDTDGYEIELVADDS</sequence>
<organism evidence="15 16">
    <name type="scientific">Aquipuribacter nitratireducens</name>
    <dbReference type="NCBI Taxonomy" id="650104"/>
    <lineage>
        <taxon>Bacteria</taxon>
        <taxon>Bacillati</taxon>
        <taxon>Actinomycetota</taxon>
        <taxon>Actinomycetes</taxon>
        <taxon>Micrococcales</taxon>
        <taxon>Intrasporangiaceae</taxon>
        <taxon>Aquipuribacter</taxon>
    </lineage>
</organism>
<dbReference type="Proteomes" id="UP001596122">
    <property type="component" value="Unassembled WGS sequence"/>
</dbReference>
<reference evidence="16" key="1">
    <citation type="journal article" date="2019" name="Int. J. Syst. Evol. Microbiol.">
        <title>The Global Catalogue of Microorganisms (GCM) 10K type strain sequencing project: providing services to taxonomists for standard genome sequencing and annotation.</title>
        <authorList>
            <consortium name="The Broad Institute Genomics Platform"/>
            <consortium name="The Broad Institute Genome Sequencing Center for Infectious Disease"/>
            <person name="Wu L."/>
            <person name="Ma J."/>
        </authorList>
    </citation>
    <scope>NUCLEOTIDE SEQUENCE [LARGE SCALE GENOMIC DNA]</scope>
    <source>
        <strain evidence="16">CCUG 43114</strain>
    </source>
</reference>
<keyword evidence="9" id="KW-0234">DNA repair</keyword>
<keyword evidence="5" id="KW-0479">Metal-binding</keyword>
<evidence type="ECO:0000313" key="15">
    <source>
        <dbReference type="EMBL" id="MFC5382088.1"/>
    </source>
</evidence>
<dbReference type="Pfam" id="PF00293">
    <property type="entry name" value="NUDIX"/>
    <property type="match status" value="1"/>
</dbReference>
<dbReference type="PRINTS" id="PR00502">
    <property type="entry name" value="NUDIXFAMILY"/>
</dbReference>
<proteinExistence type="inferred from homology"/>
<evidence type="ECO:0000256" key="6">
    <source>
        <dbReference type="ARBA" id="ARBA00022763"/>
    </source>
</evidence>
<keyword evidence="8" id="KW-0460">Magnesium</keyword>
<dbReference type="InterPro" id="IPR000086">
    <property type="entry name" value="NUDIX_hydrolase_dom"/>
</dbReference>
<dbReference type="PANTHER" id="PTHR47707:SF1">
    <property type="entry name" value="NUDIX HYDROLASE FAMILY PROTEIN"/>
    <property type="match status" value="1"/>
</dbReference>
<keyword evidence="7 12" id="KW-0378">Hydrolase</keyword>
<gene>
    <name evidence="15" type="ORF">ACFPJ6_15050</name>
</gene>
<comment type="similarity">
    <text evidence="2 12">Belongs to the Nudix hydrolase family.</text>
</comment>
<protein>
    <recommendedName>
        <fullName evidence="11">8-oxo-dGTP diphosphatase</fullName>
        <ecNumber evidence="11">3.6.1.55</ecNumber>
    </recommendedName>
</protein>
<keyword evidence="4" id="KW-0235">DNA replication</keyword>
<evidence type="ECO:0000256" key="1">
    <source>
        <dbReference type="ARBA" id="ARBA00001946"/>
    </source>
</evidence>
<dbReference type="SUPFAM" id="SSF55811">
    <property type="entry name" value="Nudix"/>
    <property type="match status" value="1"/>
</dbReference>
<dbReference type="Gene3D" id="3.10.180.10">
    <property type="entry name" value="2,3-Dihydroxybiphenyl 1,2-Dioxygenase, domain 1"/>
    <property type="match status" value="1"/>
</dbReference>
<evidence type="ECO:0000256" key="4">
    <source>
        <dbReference type="ARBA" id="ARBA00022705"/>
    </source>
</evidence>
<evidence type="ECO:0000259" key="13">
    <source>
        <dbReference type="PROSITE" id="PS51462"/>
    </source>
</evidence>
<feature type="domain" description="VOC" evidence="14">
    <location>
        <begin position="145"/>
        <end position="270"/>
    </location>
</feature>
<evidence type="ECO:0000313" key="16">
    <source>
        <dbReference type="Proteomes" id="UP001596122"/>
    </source>
</evidence>
<dbReference type="PROSITE" id="PS51819">
    <property type="entry name" value="VOC"/>
    <property type="match status" value="1"/>
</dbReference>
<evidence type="ECO:0000256" key="7">
    <source>
        <dbReference type="ARBA" id="ARBA00022801"/>
    </source>
</evidence>
<feature type="domain" description="Nudix hydrolase" evidence="13">
    <location>
        <begin position="1"/>
        <end position="123"/>
    </location>
</feature>
<dbReference type="EC" id="3.6.1.55" evidence="11"/>
<evidence type="ECO:0000259" key="14">
    <source>
        <dbReference type="PROSITE" id="PS51819"/>
    </source>
</evidence>
<keyword evidence="16" id="KW-1185">Reference proteome</keyword>
<dbReference type="RefSeq" id="WP_340269809.1">
    <property type="nucleotide sequence ID" value="NZ_JBBEOG010000005.1"/>
</dbReference>
<keyword evidence="6" id="KW-0227">DNA damage</keyword>
<evidence type="ECO:0000256" key="3">
    <source>
        <dbReference type="ARBA" id="ARBA00022457"/>
    </source>
</evidence>
<name>A0ABW0GQ23_9MICO</name>
<dbReference type="InterPro" id="IPR020476">
    <property type="entry name" value="Nudix_hydrolase"/>
</dbReference>
<accession>A0ABW0GQ23</accession>
<dbReference type="SUPFAM" id="SSF54593">
    <property type="entry name" value="Glyoxalase/Bleomycin resistance protein/Dihydroxybiphenyl dioxygenase"/>
    <property type="match status" value="1"/>
</dbReference>
<dbReference type="InterPro" id="IPR037523">
    <property type="entry name" value="VOC_core"/>
</dbReference>
<evidence type="ECO:0000256" key="12">
    <source>
        <dbReference type="RuleBase" id="RU003476"/>
    </source>
</evidence>
<evidence type="ECO:0000256" key="9">
    <source>
        <dbReference type="ARBA" id="ARBA00023204"/>
    </source>
</evidence>
<evidence type="ECO:0000256" key="5">
    <source>
        <dbReference type="ARBA" id="ARBA00022723"/>
    </source>
</evidence>
<evidence type="ECO:0000256" key="8">
    <source>
        <dbReference type="ARBA" id="ARBA00022842"/>
    </source>
</evidence>
<dbReference type="PANTHER" id="PTHR47707">
    <property type="entry name" value="8-OXO-DGTP DIPHOSPHATASE"/>
    <property type="match status" value="1"/>
</dbReference>
<evidence type="ECO:0000256" key="11">
    <source>
        <dbReference type="ARBA" id="ARBA00038905"/>
    </source>
</evidence>
<dbReference type="EMBL" id="JBHSLD010000014">
    <property type="protein sequence ID" value="MFC5382088.1"/>
    <property type="molecule type" value="Genomic_DNA"/>
</dbReference>
<dbReference type="InterPro" id="IPR029068">
    <property type="entry name" value="Glyas_Bleomycin-R_OHBP_Dase"/>
</dbReference>